<name>A0A3M7KQQ4_AUXPR</name>
<feature type="transmembrane region" description="Helical" evidence="7">
    <location>
        <begin position="41"/>
        <end position="63"/>
    </location>
</feature>
<feature type="compositionally biased region" description="Basic and acidic residues" evidence="6">
    <location>
        <begin position="322"/>
        <end position="332"/>
    </location>
</feature>
<evidence type="ECO:0000313" key="9">
    <source>
        <dbReference type="Proteomes" id="UP000279271"/>
    </source>
</evidence>
<evidence type="ECO:0000256" key="7">
    <source>
        <dbReference type="SAM" id="Phobius"/>
    </source>
</evidence>
<feature type="non-terminal residue" evidence="8">
    <location>
        <position position="573"/>
    </location>
</feature>
<dbReference type="GO" id="GO:0046873">
    <property type="term" value="F:metal ion transmembrane transporter activity"/>
    <property type="evidence" value="ECO:0007669"/>
    <property type="project" value="InterPro"/>
</dbReference>
<feature type="transmembrane region" description="Helical" evidence="7">
    <location>
        <begin position="121"/>
        <end position="146"/>
    </location>
</feature>
<dbReference type="PANTHER" id="PTHR15818:SF2">
    <property type="entry name" value="G-PATCH DOMAIN AND KOW MOTIFS-CONTAINING PROTEIN"/>
    <property type="match status" value="1"/>
</dbReference>
<evidence type="ECO:0000256" key="6">
    <source>
        <dbReference type="SAM" id="MobiDB-lite"/>
    </source>
</evidence>
<dbReference type="Pfam" id="PF25088">
    <property type="entry name" value="GPKOW_C"/>
    <property type="match status" value="1"/>
</dbReference>
<dbReference type="EMBL" id="QOKY01000202">
    <property type="protein sequence ID" value="RMZ52697.1"/>
    <property type="molecule type" value="Genomic_DNA"/>
</dbReference>
<dbReference type="GO" id="GO:0000398">
    <property type="term" value="P:mRNA splicing, via spliceosome"/>
    <property type="evidence" value="ECO:0007669"/>
    <property type="project" value="InterPro"/>
</dbReference>
<comment type="subcellular location">
    <subcellularLocation>
        <location evidence="1">Membrane</location>
        <topology evidence="1">Multi-pass membrane protein</topology>
    </subcellularLocation>
</comment>
<dbReference type="Pfam" id="PF01169">
    <property type="entry name" value="GDT1"/>
    <property type="match status" value="2"/>
</dbReference>
<comment type="caution">
    <text evidence="8">The sequence shown here is derived from an EMBL/GenBank/DDBJ whole genome shotgun (WGS) entry which is preliminary data.</text>
</comment>
<evidence type="ECO:0008006" key="10">
    <source>
        <dbReference type="Google" id="ProtNLM"/>
    </source>
</evidence>
<reference evidence="9" key="1">
    <citation type="journal article" date="2018" name="Algal Res.">
        <title>Characterization of plant carbon substrate utilization by Auxenochlorella protothecoides.</title>
        <authorList>
            <person name="Vogler B.W."/>
            <person name="Starkenburg S.R."/>
            <person name="Sudasinghe N."/>
            <person name="Schambach J.Y."/>
            <person name="Rollin J.A."/>
            <person name="Pattathil S."/>
            <person name="Barry A.N."/>
        </authorList>
    </citation>
    <scope>NUCLEOTIDE SEQUENCE [LARGE SCALE GENOMIC DNA]</scope>
    <source>
        <strain evidence="9">UTEX 25</strain>
    </source>
</reference>
<dbReference type="InterPro" id="IPR045166">
    <property type="entry name" value="Spp2-like"/>
</dbReference>
<accession>A0A3M7KQQ4</accession>
<dbReference type="InterPro" id="IPR001727">
    <property type="entry name" value="GDT1-like"/>
</dbReference>
<protein>
    <recommendedName>
        <fullName evidence="10">GDT1 family protein</fullName>
    </recommendedName>
</protein>
<evidence type="ECO:0000256" key="4">
    <source>
        <dbReference type="ARBA" id="ARBA00022989"/>
    </source>
</evidence>
<keyword evidence="5 7" id="KW-0472">Membrane</keyword>
<dbReference type="PROSITE" id="PS01214">
    <property type="entry name" value="UPF0016"/>
    <property type="match status" value="1"/>
</dbReference>
<comment type="similarity">
    <text evidence="2">Belongs to the GDT1 family.</text>
</comment>
<keyword evidence="4 7" id="KW-1133">Transmembrane helix</keyword>
<dbReference type="Proteomes" id="UP000279271">
    <property type="component" value="Unassembled WGS sequence"/>
</dbReference>
<dbReference type="GO" id="GO:0005681">
    <property type="term" value="C:spliceosomal complex"/>
    <property type="evidence" value="ECO:0007669"/>
    <property type="project" value="TreeGrafter"/>
</dbReference>
<keyword evidence="3 7" id="KW-0812">Transmembrane</keyword>
<evidence type="ECO:0000256" key="1">
    <source>
        <dbReference type="ARBA" id="ARBA00004141"/>
    </source>
</evidence>
<evidence type="ECO:0000256" key="5">
    <source>
        <dbReference type="ARBA" id="ARBA00023136"/>
    </source>
</evidence>
<proteinExistence type="inferred from homology"/>
<dbReference type="AlphaFoldDB" id="A0A3M7KQQ4"/>
<evidence type="ECO:0000256" key="3">
    <source>
        <dbReference type="ARBA" id="ARBA00022692"/>
    </source>
</evidence>
<dbReference type="PANTHER" id="PTHR15818">
    <property type="entry name" value="G PATCH AND KOW-CONTAINING"/>
    <property type="match status" value="1"/>
</dbReference>
<feature type="transmembrane region" description="Helical" evidence="7">
    <location>
        <begin position="12"/>
        <end position="34"/>
    </location>
</feature>
<evidence type="ECO:0000313" key="8">
    <source>
        <dbReference type="EMBL" id="RMZ52697.1"/>
    </source>
</evidence>
<organism evidence="8 9">
    <name type="scientific">Auxenochlorella protothecoides</name>
    <name type="common">Green microalga</name>
    <name type="synonym">Chlorella protothecoides</name>
    <dbReference type="NCBI Taxonomy" id="3075"/>
    <lineage>
        <taxon>Eukaryota</taxon>
        <taxon>Viridiplantae</taxon>
        <taxon>Chlorophyta</taxon>
        <taxon>core chlorophytes</taxon>
        <taxon>Trebouxiophyceae</taxon>
        <taxon>Chlorellales</taxon>
        <taxon>Chlorellaceae</taxon>
        <taxon>Auxenochlorella</taxon>
    </lineage>
</organism>
<dbReference type="GO" id="GO:0006816">
    <property type="term" value="P:calcium ion transport"/>
    <property type="evidence" value="ECO:0007669"/>
    <property type="project" value="UniProtKB-ARBA"/>
</dbReference>
<dbReference type="InterPro" id="IPR049555">
    <property type="entry name" value="GDT1-like_CS"/>
</dbReference>
<feature type="non-terminal residue" evidence="8">
    <location>
        <position position="1"/>
    </location>
</feature>
<evidence type="ECO:0000256" key="2">
    <source>
        <dbReference type="ARBA" id="ARBA00009190"/>
    </source>
</evidence>
<sequence length="573" mass="58718">LGDSTLREGAVSAFFLIFLSELGDKTFFLALLLALQLPRGLVFAGTWGALAIMTLLSVGLGRALHVAQVVVPSLPGGIPLDDGLAVVLLAAFGVQALLSVPDADEAVEDERAGAEGLVGGLLAKSGNGIGGSLGLVASCFALVFAAEWGDKSFLATIALSAASDPLGVVSGVLFLGFAASTAFDIATGAHASILPSNLQLSPSPDLVSALPMSGGGLSLAFTGPARKARRLEVHETIEAVVREEITGVGAGGVQTAGTGNPLADLKVIEAQPNSFKIASGKFVPSYIPEAADRADQEGGIDKFEAAAQDAVDAQGDVTYGLIRRDRTDEASTSRRAQGAGSGAVLGPGDQETLALRRDLTALPEVASLDAYEAMPAGETRAAAAEGPVDNKGAAHIPLAERNPAELGAGEAAWVVVGTHSGLACTFVGLEAKREGRSGRARVRLQPSNEVVVVRVSDLSLAAPSRQRSRGKVKVVDKRAEGGRVYLKKGTVVDVAMPRVCDVHLDDLARTVQGLHQDQLETVVPGVEGTPVLLLAGRLRGAGAAAVQLTADGSLVKVSLDEVAEYAGPEHDDE</sequence>
<feature type="region of interest" description="Disordered" evidence="6">
    <location>
        <begin position="322"/>
        <end position="350"/>
    </location>
</feature>
<dbReference type="Gene3D" id="2.30.30.140">
    <property type="match status" value="1"/>
</dbReference>
<gene>
    <name evidence="8" type="ORF">APUTEX25_000816</name>
</gene>
<dbReference type="GO" id="GO:0016020">
    <property type="term" value="C:membrane"/>
    <property type="evidence" value="ECO:0007669"/>
    <property type="project" value="UniProtKB-SubCell"/>
</dbReference>